<evidence type="ECO:0000313" key="2">
    <source>
        <dbReference type="EMBL" id="CAA9580914.1"/>
    </source>
</evidence>
<keyword evidence="2" id="KW-0548">Nucleotidyltransferase</keyword>
<feature type="compositionally biased region" description="Low complexity" evidence="1">
    <location>
        <begin position="112"/>
        <end position="122"/>
    </location>
</feature>
<dbReference type="AlphaFoldDB" id="A0A6J4VJ23"/>
<feature type="compositionally biased region" description="Gly residues" evidence="1">
    <location>
        <begin position="37"/>
        <end position="47"/>
    </location>
</feature>
<name>A0A6J4VJ23_9BACT</name>
<feature type="non-terminal residue" evidence="2">
    <location>
        <position position="216"/>
    </location>
</feature>
<organism evidence="2">
    <name type="scientific">uncultured Thermomicrobiales bacterium</name>
    <dbReference type="NCBI Taxonomy" id="1645740"/>
    <lineage>
        <taxon>Bacteria</taxon>
        <taxon>Pseudomonadati</taxon>
        <taxon>Thermomicrobiota</taxon>
        <taxon>Thermomicrobia</taxon>
        <taxon>Thermomicrobiales</taxon>
        <taxon>environmental samples</taxon>
    </lineage>
</organism>
<feature type="compositionally biased region" description="Basic residues" evidence="1">
    <location>
        <begin position="101"/>
        <end position="110"/>
    </location>
</feature>
<gene>
    <name evidence="2" type="ORF">AVDCRST_MAG88-3319</name>
</gene>
<dbReference type="EC" id="2.7.7.7" evidence="2"/>
<accession>A0A6J4VJ23</accession>
<feature type="non-terminal residue" evidence="2">
    <location>
        <position position="1"/>
    </location>
</feature>
<reference evidence="2" key="1">
    <citation type="submission" date="2020-02" db="EMBL/GenBank/DDBJ databases">
        <authorList>
            <person name="Meier V. D."/>
        </authorList>
    </citation>
    <scope>NUCLEOTIDE SEQUENCE</scope>
    <source>
        <strain evidence="2">AVDCRST_MAG88</strain>
    </source>
</reference>
<feature type="region of interest" description="Disordered" evidence="1">
    <location>
        <begin position="1"/>
        <end position="216"/>
    </location>
</feature>
<dbReference type="GO" id="GO:0003887">
    <property type="term" value="F:DNA-directed DNA polymerase activity"/>
    <property type="evidence" value="ECO:0007669"/>
    <property type="project" value="UniProtKB-EC"/>
</dbReference>
<feature type="compositionally biased region" description="Basic residues" evidence="1">
    <location>
        <begin position="70"/>
        <end position="89"/>
    </location>
</feature>
<feature type="compositionally biased region" description="Basic residues" evidence="1">
    <location>
        <begin position="160"/>
        <end position="175"/>
    </location>
</feature>
<sequence>EQDAGQDRLGPAEAGRLCGGRAGGRRTVPGAAAGRADAGGGAEGAGTAGRAWHPPSGRTGHGAAGDPARSLRRARYRHGAAGARGRRPPARAECPGEVARTRAHLRRGYRRPGGVAAGAGRALRADGRATSARGAGSEDGRAEAAQRGLPPDRPPAGPARRSHRRGAATPRHRRSAAQGGARTDRLATHPPPRRARRRARAAGVPARPVRHHTVRV</sequence>
<dbReference type="EMBL" id="CADCWM010000797">
    <property type="protein sequence ID" value="CAA9580914.1"/>
    <property type="molecule type" value="Genomic_DNA"/>
</dbReference>
<feature type="compositionally biased region" description="Basic residues" evidence="1">
    <location>
        <begin position="191"/>
        <end position="200"/>
    </location>
</feature>
<proteinExistence type="predicted"/>
<keyword evidence="2" id="KW-0808">Transferase</keyword>
<evidence type="ECO:0000256" key="1">
    <source>
        <dbReference type="SAM" id="MobiDB-lite"/>
    </source>
</evidence>
<protein>
    <submittedName>
        <fullName evidence="2">DNA polymerase IV</fullName>
        <ecNumber evidence="2">2.7.7.7</ecNumber>
    </submittedName>
</protein>